<dbReference type="Pfam" id="PF13949">
    <property type="entry name" value="ALIX_LYPXL_bnd"/>
    <property type="match status" value="1"/>
</dbReference>
<proteinExistence type="predicted"/>
<dbReference type="PROSITE" id="PS51180">
    <property type="entry name" value="BRO1"/>
    <property type="match status" value="1"/>
</dbReference>
<feature type="compositionally biased region" description="Pro residues" evidence="5">
    <location>
        <begin position="752"/>
        <end position="761"/>
    </location>
</feature>
<evidence type="ECO:0000256" key="2">
    <source>
        <dbReference type="ARBA" id="ARBA00004496"/>
    </source>
</evidence>
<feature type="compositionally biased region" description="Low complexity" evidence="5">
    <location>
        <begin position="767"/>
        <end position="776"/>
    </location>
</feature>
<keyword evidence="3" id="KW-0963">Cytoplasm</keyword>
<feature type="compositionally biased region" description="Low complexity" evidence="5">
    <location>
        <begin position="741"/>
        <end position="751"/>
    </location>
</feature>
<dbReference type="Proteomes" id="UP000247498">
    <property type="component" value="Unassembled WGS sequence"/>
</dbReference>
<dbReference type="InterPro" id="IPR038499">
    <property type="entry name" value="BRO1_sf"/>
</dbReference>
<dbReference type="Pfam" id="PF03097">
    <property type="entry name" value="BRO1"/>
    <property type="match status" value="1"/>
</dbReference>
<keyword evidence="4" id="KW-0967">Endosome</keyword>
<dbReference type="STRING" id="307507.A0A2V0NVB9"/>
<dbReference type="FunCoup" id="A0A2V0NVB9">
    <property type="interactions" value="2234"/>
</dbReference>
<feature type="compositionally biased region" description="Low complexity" evidence="5">
    <location>
        <begin position="799"/>
        <end position="812"/>
    </location>
</feature>
<dbReference type="PANTHER" id="PTHR23030:SF30">
    <property type="entry name" value="TYROSINE-PROTEIN PHOSPHATASE NON-RECEPTOR TYPE 23"/>
    <property type="match status" value="1"/>
</dbReference>
<dbReference type="GO" id="GO:0005768">
    <property type="term" value="C:endosome"/>
    <property type="evidence" value="ECO:0007669"/>
    <property type="project" value="UniProtKB-SubCell"/>
</dbReference>
<dbReference type="EMBL" id="BDRX01000025">
    <property type="protein sequence ID" value="GBF91561.1"/>
    <property type="molecule type" value="Genomic_DNA"/>
</dbReference>
<dbReference type="SMART" id="SM01041">
    <property type="entry name" value="BRO1"/>
    <property type="match status" value="1"/>
</dbReference>
<feature type="compositionally biased region" description="Pro residues" evidence="5">
    <location>
        <begin position="777"/>
        <end position="798"/>
    </location>
</feature>
<sequence>MPTAQHIMLAVHCKKTEQVDLKGPILSYIRSTYSGAEADGAADDLAAVQGLRNEMVTAQGSATGTPRKEQLVKYFKGLANVETRFPISGERGHVKLSFPWFDAFRPAKKTSQHNIHFEKSAVLFNLAAVMSQEALRTERGSTEGITQACKLFQESAGVFGFLREHEANKVDAPVPVDVNSECLGMMERLMLAQAQECVYHKAVMDGKTPSTIARLAKQAAAMYGEVCASFAAPALQSHFEKSWPSHCQMKGSLLDVLALVEQAKQLQSETSVAKEIATLSEGFTRLQATKKLAKAVSQELADSLRPLEESMALALRKAQRDNDAVYLEKVPPFADLPPLQGALLVKSAPPANLEADGESLFSGLVPDASAKALSKYSDAVDAAVREALDKLAGATDAARVALRQAELPELLEALDGATPAAAVPEGLKRELEEIQTIGGSSHLRGILSEMGELRRNVEADLAACQRTLEDEAAADASARAEFKDRWGVPASATLARNLADKIASYRSTLVQAGESDARVIARLNENEGAFAALTPEAAASQMPRLSAPLVPLGPEDPAVVAATLRRDVEALSALSTERAGIEEALKELKSKDNILPKLMGTPTSGYDALFEKELAKYSKLREDAAASAARNDEAVKAVARDAQTFKSVFQVDAWRASCDSGGTGARAALRSYREVLDHLSEGLRYYMSLQEAVKEHQQQCSDFAFTRGLQRDELKAELSRRARDDRAAADVARLNVAPPAAQQPGYAYTPPVGHPAYPPGSNPFAAPQPYHGAYAGAPPPPPQGQYGAPPPQPPPGGYPPQNYAYPQFPGQR</sequence>
<evidence type="ECO:0000313" key="7">
    <source>
        <dbReference type="EMBL" id="GBF91561.1"/>
    </source>
</evidence>
<evidence type="ECO:0000256" key="4">
    <source>
        <dbReference type="ARBA" id="ARBA00022753"/>
    </source>
</evidence>
<gene>
    <name evidence="7" type="ORF">Rsub_04301</name>
</gene>
<comment type="subcellular location">
    <subcellularLocation>
        <location evidence="2">Cytoplasm</location>
    </subcellularLocation>
    <subcellularLocation>
        <location evidence="1">Endosome</location>
    </subcellularLocation>
</comment>
<dbReference type="InterPro" id="IPR025304">
    <property type="entry name" value="ALIX_V_dom"/>
</dbReference>
<evidence type="ECO:0000256" key="1">
    <source>
        <dbReference type="ARBA" id="ARBA00004177"/>
    </source>
</evidence>
<dbReference type="Gene3D" id="1.20.140.50">
    <property type="entry name" value="alix/aip1 like domains"/>
    <property type="match status" value="1"/>
</dbReference>
<evidence type="ECO:0000256" key="3">
    <source>
        <dbReference type="ARBA" id="ARBA00022490"/>
    </source>
</evidence>
<dbReference type="GO" id="GO:0043328">
    <property type="term" value="P:protein transport to vacuole involved in ubiquitin-dependent protein catabolic process via the multivesicular body sorting pathway"/>
    <property type="evidence" value="ECO:0007669"/>
    <property type="project" value="TreeGrafter"/>
</dbReference>
<accession>A0A2V0NVB9</accession>
<dbReference type="OrthoDB" id="64867at2759"/>
<comment type="caution">
    <text evidence="7">The sequence shown here is derived from an EMBL/GenBank/DDBJ whole genome shotgun (WGS) entry which is preliminary data.</text>
</comment>
<evidence type="ECO:0000259" key="6">
    <source>
        <dbReference type="PROSITE" id="PS51180"/>
    </source>
</evidence>
<organism evidence="7 8">
    <name type="scientific">Raphidocelis subcapitata</name>
    <dbReference type="NCBI Taxonomy" id="307507"/>
    <lineage>
        <taxon>Eukaryota</taxon>
        <taxon>Viridiplantae</taxon>
        <taxon>Chlorophyta</taxon>
        <taxon>core chlorophytes</taxon>
        <taxon>Chlorophyceae</taxon>
        <taxon>CS clade</taxon>
        <taxon>Sphaeropleales</taxon>
        <taxon>Selenastraceae</taxon>
        <taxon>Raphidocelis</taxon>
    </lineage>
</organism>
<evidence type="ECO:0000256" key="5">
    <source>
        <dbReference type="SAM" id="MobiDB-lite"/>
    </source>
</evidence>
<dbReference type="InParanoid" id="A0A2V0NVB9"/>
<dbReference type="AlphaFoldDB" id="A0A2V0NVB9"/>
<dbReference type="InterPro" id="IPR004328">
    <property type="entry name" value="BRO1_dom"/>
</dbReference>
<dbReference type="Gene3D" id="1.20.120.560">
    <property type="entry name" value="alix/aip1 in complex with the ypdl late domain"/>
    <property type="match status" value="1"/>
</dbReference>
<feature type="domain" description="BRO1" evidence="6">
    <location>
        <begin position="7"/>
        <end position="398"/>
    </location>
</feature>
<feature type="region of interest" description="Disordered" evidence="5">
    <location>
        <begin position="741"/>
        <end position="812"/>
    </location>
</feature>
<dbReference type="Gene3D" id="1.25.40.280">
    <property type="entry name" value="alix/aip1 like domains"/>
    <property type="match status" value="1"/>
</dbReference>
<evidence type="ECO:0000313" key="8">
    <source>
        <dbReference type="Proteomes" id="UP000247498"/>
    </source>
</evidence>
<dbReference type="PANTHER" id="PTHR23030">
    <property type="entry name" value="PCD6 INTERACTING PROTEIN-RELATED"/>
    <property type="match status" value="1"/>
</dbReference>
<keyword evidence="8" id="KW-1185">Reference proteome</keyword>
<protein>
    <recommendedName>
        <fullName evidence="6">BRO1 domain-containing protein</fullName>
    </recommendedName>
</protein>
<dbReference type="CDD" id="cd09246">
    <property type="entry name" value="BRO1_Alix_like_1"/>
    <property type="match status" value="1"/>
</dbReference>
<reference evidence="7 8" key="1">
    <citation type="journal article" date="2018" name="Sci. Rep.">
        <title>Raphidocelis subcapitata (=Pseudokirchneriella subcapitata) provides an insight into genome evolution and environmental adaptations in the Sphaeropleales.</title>
        <authorList>
            <person name="Suzuki S."/>
            <person name="Yamaguchi H."/>
            <person name="Nakajima N."/>
            <person name="Kawachi M."/>
        </authorList>
    </citation>
    <scope>NUCLEOTIDE SEQUENCE [LARGE SCALE GENOMIC DNA]</scope>
    <source>
        <strain evidence="7 8">NIES-35</strain>
    </source>
</reference>
<name>A0A2V0NVB9_9CHLO</name>